<sequence>MIVARIILPWPPSNLSPNGSQKGLRGKRASARAYKATCAAIMREKGRAVQKLPAGAVVERVTLTYCPPPRVRLNGYDFDNMGKRMKQGLDALAEAIGVDDGEWLELLQKRGERCRDGAVIVEIEVGE</sequence>
<evidence type="ECO:0008006" key="3">
    <source>
        <dbReference type="Google" id="ProtNLM"/>
    </source>
</evidence>
<dbReference type="RefSeq" id="WP_090735730.1">
    <property type="nucleotide sequence ID" value="NZ_FOHO01000009.1"/>
</dbReference>
<reference evidence="1 2" key="1">
    <citation type="submission" date="2016-10" db="EMBL/GenBank/DDBJ databases">
        <authorList>
            <person name="de Groot N.N."/>
        </authorList>
    </citation>
    <scope>NUCLEOTIDE SEQUENCE [LARGE SCALE GENOMIC DNA]</scope>
    <source>
        <strain evidence="1 2">DSM 17862</strain>
    </source>
</reference>
<dbReference type="EMBL" id="FOHO01000009">
    <property type="protein sequence ID" value="SET75585.1"/>
    <property type="molecule type" value="Genomic_DNA"/>
</dbReference>
<organism evidence="1 2">
    <name type="scientific">Paracoccus homiensis</name>
    <dbReference type="NCBI Taxonomy" id="364199"/>
    <lineage>
        <taxon>Bacteria</taxon>
        <taxon>Pseudomonadati</taxon>
        <taxon>Pseudomonadota</taxon>
        <taxon>Alphaproteobacteria</taxon>
        <taxon>Rhodobacterales</taxon>
        <taxon>Paracoccaceae</taxon>
        <taxon>Paracoccus</taxon>
    </lineage>
</organism>
<dbReference type="Gene3D" id="3.30.1330.70">
    <property type="entry name" value="Holliday junction resolvase RusA"/>
    <property type="match status" value="1"/>
</dbReference>
<dbReference type="GO" id="GO:0006281">
    <property type="term" value="P:DNA repair"/>
    <property type="evidence" value="ECO:0007669"/>
    <property type="project" value="InterPro"/>
</dbReference>
<dbReference type="STRING" id="364199.SAMN04489858_109119"/>
<name>A0A1I0GWN7_9RHOB</name>
<evidence type="ECO:0000313" key="2">
    <source>
        <dbReference type="Proteomes" id="UP000199180"/>
    </source>
</evidence>
<proteinExistence type="predicted"/>
<gene>
    <name evidence="1" type="ORF">SAMN04489858_109119</name>
</gene>
<dbReference type="GO" id="GO:0006310">
    <property type="term" value="P:DNA recombination"/>
    <property type="evidence" value="ECO:0007669"/>
    <property type="project" value="InterPro"/>
</dbReference>
<protein>
    <recommendedName>
        <fullName evidence="3">Holliday junction resolvase RusA (Prophage-encoded endonuclease)</fullName>
    </recommendedName>
</protein>
<dbReference type="OrthoDB" id="7775026at2"/>
<keyword evidence="2" id="KW-1185">Reference proteome</keyword>
<accession>A0A1I0GWN7</accession>
<dbReference type="InterPro" id="IPR036614">
    <property type="entry name" value="RusA-like_sf"/>
</dbReference>
<dbReference type="AlphaFoldDB" id="A0A1I0GWN7"/>
<evidence type="ECO:0000313" key="1">
    <source>
        <dbReference type="EMBL" id="SET75585.1"/>
    </source>
</evidence>
<dbReference type="GO" id="GO:0000287">
    <property type="term" value="F:magnesium ion binding"/>
    <property type="evidence" value="ECO:0007669"/>
    <property type="project" value="InterPro"/>
</dbReference>
<dbReference type="SUPFAM" id="SSF103084">
    <property type="entry name" value="Holliday junction resolvase RusA"/>
    <property type="match status" value="1"/>
</dbReference>
<dbReference type="Proteomes" id="UP000199180">
    <property type="component" value="Unassembled WGS sequence"/>
</dbReference>